<evidence type="ECO:0000256" key="2">
    <source>
        <dbReference type="ARBA" id="ARBA00007528"/>
    </source>
</evidence>
<dbReference type="GO" id="GO:0098552">
    <property type="term" value="C:side of membrane"/>
    <property type="evidence" value="ECO:0007669"/>
    <property type="project" value="UniProtKB-KW"/>
</dbReference>
<keyword evidence="8" id="KW-1185">Reference proteome</keyword>
<dbReference type="GO" id="GO:0042124">
    <property type="term" value="F:1,3-beta-glucanosyltransferase activity"/>
    <property type="evidence" value="ECO:0007669"/>
    <property type="project" value="TreeGrafter"/>
</dbReference>
<evidence type="ECO:0000313" key="8">
    <source>
        <dbReference type="Proteomes" id="UP000469559"/>
    </source>
</evidence>
<dbReference type="OrthoDB" id="421038at2759"/>
<keyword evidence="5" id="KW-0449">Lipoprotein</keyword>
<feature type="chain" id="PRO_5035967119" description="1,3-beta-glucanosyltransferase" evidence="5">
    <location>
        <begin position="21"/>
        <end position="444"/>
    </location>
</feature>
<organism evidence="7 8">
    <name type="scientific">Lachnellula arida</name>
    <dbReference type="NCBI Taxonomy" id="1316785"/>
    <lineage>
        <taxon>Eukaryota</taxon>
        <taxon>Fungi</taxon>
        <taxon>Dikarya</taxon>
        <taxon>Ascomycota</taxon>
        <taxon>Pezizomycotina</taxon>
        <taxon>Leotiomycetes</taxon>
        <taxon>Helotiales</taxon>
        <taxon>Lachnaceae</taxon>
        <taxon>Lachnellula</taxon>
    </lineage>
</organism>
<dbReference type="InterPro" id="IPR017853">
    <property type="entry name" value="GH"/>
</dbReference>
<evidence type="ECO:0000256" key="1">
    <source>
        <dbReference type="ARBA" id="ARBA00004609"/>
    </source>
</evidence>
<dbReference type="Proteomes" id="UP000469559">
    <property type="component" value="Unassembled WGS sequence"/>
</dbReference>
<keyword evidence="5" id="KW-0472">Membrane</keyword>
<keyword evidence="4" id="KW-0325">Glycoprotein</keyword>
<dbReference type="PANTHER" id="PTHR31468">
    <property type="entry name" value="1,3-BETA-GLUCANOSYLTRANSFERASE GAS1"/>
    <property type="match status" value="1"/>
</dbReference>
<dbReference type="GO" id="GO:0031505">
    <property type="term" value="P:fungal-type cell wall organization"/>
    <property type="evidence" value="ECO:0007669"/>
    <property type="project" value="TreeGrafter"/>
</dbReference>
<evidence type="ECO:0000256" key="3">
    <source>
        <dbReference type="ARBA" id="ARBA00022729"/>
    </source>
</evidence>
<comment type="subcellular location">
    <subcellularLocation>
        <location evidence="1 5">Cell membrane</location>
        <topology evidence="1 5">Lipid-anchor</topology>
        <topology evidence="1 5">GPI-anchor</topology>
    </subcellularLocation>
</comment>
<comment type="similarity">
    <text evidence="2 5">Belongs to the glycosyl hydrolase 72 family.</text>
</comment>
<keyword evidence="3 5" id="KW-0732">Signal</keyword>
<feature type="signal peptide" evidence="5">
    <location>
        <begin position="1"/>
        <end position="20"/>
    </location>
</feature>
<keyword evidence="5" id="KW-0336">GPI-anchor</keyword>
<accession>A0A8T9BHY2</accession>
<evidence type="ECO:0000256" key="6">
    <source>
        <dbReference type="SAM" id="MobiDB-lite"/>
    </source>
</evidence>
<dbReference type="InterPro" id="IPR004886">
    <property type="entry name" value="Glucanosyltransferase"/>
</dbReference>
<dbReference type="GO" id="GO:0071970">
    <property type="term" value="P:fungal-type cell wall (1-&gt;3)-beta-D-glucan biosynthetic process"/>
    <property type="evidence" value="ECO:0007669"/>
    <property type="project" value="TreeGrafter"/>
</dbReference>
<protein>
    <recommendedName>
        <fullName evidence="5">1,3-beta-glucanosyltransferase</fullName>
        <ecNumber evidence="5">2.4.1.-</ecNumber>
    </recommendedName>
</protein>
<comment type="function">
    <text evidence="5">Splits internally a 1,3-beta-glucan molecule and transfers the newly generated reducing end (the donor) to the non-reducing end of another 1,3-beta-glucan molecule (the acceptor) forming a 1,3-beta linkage, resulting in the elongation of 1,3-beta-glucan chains in the cell wall.</text>
</comment>
<evidence type="ECO:0000256" key="4">
    <source>
        <dbReference type="ARBA" id="ARBA00023180"/>
    </source>
</evidence>
<comment type="caution">
    <text evidence="7">The sequence shown here is derived from an EMBL/GenBank/DDBJ whole genome shotgun (WGS) entry which is preliminary data.</text>
</comment>
<evidence type="ECO:0000256" key="5">
    <source>
        <dbReference type="RuleBase" id="RU361209"/>
    </source>
</evidence>
<name>A0A8T9BHY2_9HELO</name>
<dbReference type="Pfam" id="PF03198">
    <property type="entry name" value="Glyco_hydro_72"/>
    <property type="match status" value="1"/>
</dbReference>
<evidence type="ECO:0000313" key="7">
    <source>
        <dbReference type="EMBL" id="TVY19355.1"/>
    </source>
</evidence>
<dbReference type="Gene3D" id="3.20.20.80">
    <property type="entry name" value="Glycosidases"/>
    <property type="match status" value="1"/>
</dbReference>
<keyword evidence="5" id="KW-0808">Transferase</keyword>
<gene>
    <name evidence="7" type="primary">gas2</name>
    <name evidence="7" type="ORF">LARI1_G003567</name>
</gene>
<feature type="region of interest" description="Disordered" evidence="6">
    <location>
        <begin position="373"/>
        <end position="412"/>
    </location>
</feature>
<dbReference type="EMBL" id="QGMF01000112">
    <property type="protein sequence ID" value="TVY19355.1"/>
    <property type="molecule type" value="Genomic_DNA"/>
</dbReference>
<dbReference type="EC" id="2.4.1.-" evidence="5"/>
<proteinExistence type="inferred from homology"/>
<dbReference type="GO" id="GO:0005886">
    <property type="term" value="C:plasma membrane"/>
    <property type="evidence" value="ECO:0007669"/>
    <property type="project" value="UniProtKB-SubCell"/>
</dbReference>
<reference evidence="7 8" key="1">
    <citation type="submission" date="2018-05" db="EMBL/GenBank/DDBJ databases">
        <title>Whole genome sequencing for identification of molecular markers to develop diagnostic detection tools for the regulated plant pathogen Lachnellula willkommii.</title>
        <authorList>
            <person name="Giroux E."/>
            <person name="Bilodeau G."/>
        </authorList>
    </citation>
    <scope>NUCLEOTIDE SEQUENCE [LARGE SCALE GENOMIC DNA]</scope>
    <source>
        <strain evidence="7 8">CBS 203.66</strain>
    </source>
</reference>
<sequence>MFGLLQAASLFSTALSIVTALPTISVKGAKFFADGQQFFIKGVAYQGTPSDPLVDTTQCQLDATSMQTIGTNSIRVYHVNPLVNHDGCMKAFSEAGIYVWLDLDTFNTTIVETSLAWTQEQFFAFTDVMDAFQQYDNLGGFWIGNEVINTAAGSPAAPYVKAAVADMKSYMSTKKYRQIPIGYSAADIAALRPMLQNYLACGGDLKQSIDFFGLNSYEWCGESTFQTSGYANLQNLAQGYPVPIFFSETGCNVPTPRTFGDQAAIFGPDMIGTWSGSIIYEWVQETNDYGIVTYPNGQIYSGAPVPVQPDFDTLAQVWKGIAPSGVAESEYQVSLSAPSCPGASAGWGVDGDVPVPTLGQGVVEAAAASVKPSPSAVSTSSGSISTSSSASTTHTGSLLRTTPAATASQKSSSAAATTTSKAAGSQVAVPVLGGGVLWLLGLMM</sequence>
<dbReference type="PANTHER" id="PTHR31468:SF8">
    <property type="entry name" value="1,3-BETA-GLUCANOSYLTRANSFERASE GAS2"/>
    <property type="match status" value="1"/>
</dbReference>
<dbReference type="AlphaFoldDB" id="A0A8T9BHY2"/>
<dbReference type="SUPFAM" id="SSF51445">
    <property type="entry name" value="(Trans)glycosidases"/>
    <property type="match status" value="1"/>
</dbReference>